<feature type="region of interest" description="Disordered" evidence="1">
    <location>
        <begin position="132"/>
        <end position="231"/>
    </location>
</feature>
<gene>
    <name evidence="3" type="ORF">DXC40_11815</name>
    <name evidence="2" type="ORF">ERS852551_03711</name>
</gene>
<evidence type="ECO:0000313" key="2">
    <source>
        <dbReference type="EMBL" id="CUQ25108.1"/>
    </source>
</evidence>
<protein>
    <submittedName>
        <fullName evidence="2">Uncharacterized protein</fullName>
    </submittedName>
</protein>
<reference evidence="3 5" key="2">
    <citation type="submission" date="2018-08" db="EMBL/GenBank/DDBJ databases">
        <title>A genome reference for cultivated species of the human gut microbiota.</title>
        <authorList>
            <person name="Zou Y."/>
            <person name="Xue W."/>
            <person name="Luo G."/>
        </authorList>
    </citation>
    <scope>NUCLEOTIDE SEQUENCE [LARGE SCALE GENOMIC DNA]</scope>
    <source>
        <strain evidence="3 5">TF05-12AC</strain>
    </source>
</reference>
<feature type="compositionally biased region" description="Low complexity" evidence="1">
    <location>
        <begin position="18"/>
        <end position="32"/>
    </location>
</feature>
<dbReference type="RefSeq" id="WP_006873472.1">
    <property type="nucleotide sequence ID" value="NZ_CABIWA010000005.1"/>
</dbReference>
<dbReference type="GeneID" id="72463992"/>
<dbReference type="EMBL" id="QVME01000006">
    <property type="protein sequence ID" value="RGE66921.1"/>
    <property type="molecule type" value="Genomic_DNA"/>
</dbReference>
<dbReference type="AlphaFoldDB" id="A0A174UYW8"/>
<evidence type="ECO:0000313" key="3">
    <source>
        <dbReference type="EMBL" id="RGE66921.1"/>
    </source>
</evidence>
<evidence type="ECO:0000313" key="4">
    <source>
        <dbReference type="Proteomes" id="UP000095765"/>
    </source>
</evidence>
<evidence type="ECO:0000313" key="5">
    <source>
        <dbReference type="Proteomes" id="UP000260828"/>
    </source>
</evidence>
<feature type="compositionally biased region" description="Basic and acidic residues" evidence="1">
    <location>
        <begin position="132"/>
        <end position="163"/>
    </location>
</feature>
<feature type="compositionally biased region" description="Low complexity" evidence="1">
    <location>
        <begin position="211"/>
        <end position="231"/>
    </location>
</feature>
<dbReference type="EMBL" id="CZBE01000046">
    <property type="protein sequence ID" value="CUQ25108.1"/>
    <property type="molecule type" value="Genomic_DNA"/>
</dbReference>
<proteinExistence type="predicted"/>
<dbReference type="Proteomes" id="UP000260828">
    <property type="component" value="Unassembled WGS sequence"/>
</dbReference>
<reference evidence="2 4" key="1">
    <citation type="submission" date="2015-09" db="EMBL/GenBank/DDBJ databases">
        <authorList>
            <consortium name="Pathogen Informatics"/>
        </authorList>
    </citation>
    <scope>NUCLEOTIDE SEQUENCE [LARGE SCALE GENOMIC DNA]</scope>
    <source>
        <strain evidence="2 4">2789STDY5834939</strain>
    </source>
</reference>
<name>A0A174UYW8_9FIRM</name>
<feature type="region of interest" description="Disordered" evidence="1">
    <location>
        <begin position="1"/>
        <end position="63"/>
    </location>
</feature>
<dbReference type="OrthoDB" id="2067245at2"/>
<accession>A0A174UYW8</accession>
<sequence>MRIVTGIGQTGGHQNAYQAGPAGQEQQAAGAQERLKDLLARQSAGAGASAGGAGGKPKASLPDDQVGQLAAELANARSRFDVQQVAGKAMRALASLRMTAALCEGRDKAKINRMIARMEKLMKRTRVKIRHLDKEEQLERQKRRAEKEQEQKKAGSLRDELNSRRKKRRREEANYAMKEAARDREAAGSGGFFENTAAQAAAPLPPADSFAPAQAGLETAAAEGGALDVSV</sequence>
<organism evidence="2 4">
    <name type="scientific">Anaerotruncus colihominis</name>
    <dbReference type="NCBI Taxonomy" id="169435"/>
    <lineage>
        <taxon>Bacteria</taxon>
        <taxon>Bacillati</taxon>
        <taxon>Bacillota</taxon>
        <taxon>Clostridia</taxon>
        <taxon>Eubacteriales</taxon>
        <taxon>Oscillospiraceae</taxon>
        <taxon>Anaerotruncus</taxon>
    </lineage>
</organism>
<dbReference type="Proteomes" id="UP000095765">
    <property type="component" value="Unassembled WGS sequence"/>
</dbReference>
<evidence type="ECO:0000256" key="1">
    <source>
        <dbReference type="SAM" id="MobiDB-lite"/>
    </source>
</evidence>